<dbReference type="InterPro" id="IPR000340">
    <property type="entry name" value="Dual-sp_phosphatase_cat-dom"/>
</dbReference>
<feature type="domain" description="Tyrosine specific protein phosphatases" evidence="7">
    <location>
        <begin position="111"/>
        <end position="179"/>
    </location>
</feature>
<reference evidence="8 9" key="1">
    <citation type="journal article" date="2023" name="G3 (Bethesda)">
        <title>A high-quality reference genome for the fission yeast Schizosaccharomyces osmophilus.</title>
        <authorList>
            <person name="Jia G.S."/>
            <person name="Zhang W.C."/>
            <person name="Liang Y."/>
            <person name="Liu X.H."/>
            <person name="Rhind N."/>
            <person name="Pidoux A."/>
            <person name="Brysch-Herzberg M."/>
            <person name="Du L.L."/>
        </authorList>
    </citation>
    <scope>NUCLEOTIDE SEQUENCE [LARGE SCALE GENOMIC DNA]</scope>
    <source>
        <strain evidence="8 9">CBS 15793</strain>
    </source>
</reference>
<dbReference type="InterPro" id="IPR000387">
    <property type="entry name" value="Tyr_Pase_dom"/>
</dbReference>
<dbReference type="KEGG" id="som:SOMG_00940"/>
<dbReference type="SUPFAM" id="SSF52799">
    <property type="entry name" value="(Phosphotyrosine protein) phosphatases II"/>
    <property type="match status" value="1"/>
</dbReference>
<dbReference type="GO" id="GO:0005634">
    <property type="term" value="C:nucleus"/>
    <property type="evidence" value="ECO:0007669"/>
    <property type="project" value="TreeGrafter"/>
</dbReference>
<dbReference type="Gene3D" id="3.90.190.10">
    <property type="entry name" value="Protein tyrosine phosphatase superfamily"/>
    <property type="match status" value="1"/>
</dbReference>
<dbReference type="CDD" id="cd14498">
    <property type="entry name" value="DSP"/>
    <property type="match status" value="1"/>
</dbReference>
<evidence type="ECO:0000256" key="5">
    <source>
        <dbReference type="PIRSR" id="PIRSR000941-50"/>
    </source>
</evidence>
<evidence type="ECO:0000313" key="8">
    <source>
        <dbReference type="EMBL" id="WBW72098.1"/>
    </source>
</evidence>
<dbReference type="PANTHER" id="PTHR45848:SF4">
    <property type="entry name" value="DUAL SPECIFICITY PROTEIN PHOSPHATASE 12"/>
    <property type="match status" value="1"/>
</dbReference>
<dbReference type="InterPro" id="IPR020422">
    <property type="entry name" value="TYR_PHOSPHATASE_DUAL_dom"/>
</dbReference>
<dbReference type="InterPro" id="IPR003595">
    <property type="entry name" value="Tyr_Pase_cat"/>
</dbReference>
<dbReference type="PROSITE" id="PS50056">
    <property type="entry name" value="TYR_PHOSPHATASE_2"/>
    <property type="match status" value="1"/>
</dbReference>
<dbReference type="Pfam" id="PF00782">
    <property type="entry name" value="DSPc"/>
    <property type="match status" value="1"/>
</dbReference>
<dbReference type="EMBL" id="CP115611">
    <property type="protein sequence ID" value="WBW72098.1"/>
    <property type="molecule type" value="Genomic_DNA"/>
</dbReference>
<evidence type="ECO:0000256" key="1">
    <source>
        <dbReference type="ARBA" id="ARBA00008601"/>
    </source>
</evidence>
<dbReference type="SMART" id="SM00404">
    <property type="entry name" value="PTPc_motif"/>
    <property type="match status" value="1"/>
</dbReference>
<evidence type="ECO:0000259" key="7">
    <source>
        <dbReference type="PROSITE" id="PS50056"/>
    </source>
</evidence>
<comment type="similarity">
    <text evidence="1">Belongs to the protein-tyrosine phosphatase family. Non-receptor class dual specificity subfamily.</text>
</comment>
<dbReference type="GO" id="GO:0008138">
    <property type="term" value="F:protein tyrosine/serine/threonine phosphatase activity"/>
    <property type="evidence" value="ECO:0007669"/>
    <property type="project" value="InterPro"/>
</dbReference>
<gene>
    <name evidence="8" type="ORF">SOMG_00940</name>
</gene>
<keyword evidence="4" id="KW-0904">Protein phosphatase</keyword>
<dbReference type="Proteomes" id="UP001212411">
    <property type="component" value="Chromosome 1"/>
</dbReference>
<evidence type="ECO:0000313" key="9">
    <source>
        <dbReference type="Proteomes" id="UP001212411"/>
    </source>
</evidence>
<dbReference type="PIRSF" id="PIRSF000941">
    <property type="entry name" value="DUSP12"/>
    <property type="match status" value="1"/>
</dbReference>
<dbReference type="AlphaFoldDB" id="A0AAE9WCD1"/>
<proteinExistence type="inferred from homology"/>
<evidence type="ECO:0000256" key="4">
    <source>
        <dbReference type="ARBA" id="ARBA00022912"/>
    </source>
</evidence>
<dbReference type="InterPro" id="IPR029021">
    <property type="entry name" value="Prot-tyrosine_phosphatase-like"/>
</dbReference>
<dbReference type="PANTHER" id="PTHR45848">
    <property type="entry name" value="DUAL SPECIFICITY PROTEIN PHOSPHATASE 12 FAMILY MEMBER"/>
    <property type="match status" value="1"/>
</dbReference>
<evidence type="ECO:0000256" key="3">
    <source>
        <dbReference type="ARBA" id="ARBA00022801"/>
    </source>
</evidence>
<accession>A0AAE9WCD1</accession>
<dbReference type="PROSITE" id="PS50054">
    <property type="entry name" value="TYR_PHOSPHATASE_DUAL"/>
    <property type="match status" value="1"/>
</dbReference>
<dbReference type="GO" id="GO:0004725">
    <property type="term" value="F:protein tyrosine phosphatase activity"/>
    <property type="evidence" value="ECO:0007669"/>
    <property type="project" value="UniProtKB-EC"/>
</dbReference>
<name>A0AAE9WCD1_9SCHI</name>
<sequence length="331" mass="37860">MSVHQDEQTWKPLFSEIHSSVQGAEASLQNDGSIEKAINQVGYADSLDQISKIDENIYISSWKAASRKDLLEKNNIQYVLSAMSVDPKLNLPSNQHLWIPMEDGSSQNILQHISKTIKFIDQAIASNSGVLVHCFAGVSRSVTLVSAYLMKKNDWNPEKALSYISTKRLNISPNPSFFKQLQVLYECSFELTQQQRPYRLWLFHKYGDFAVLNIRVPSDVNYTESVRARAGQTEIRCKKCRFILASSDYIIPHEPKNKPANVRCTHYFLEPIRWMQPELEQGNLEGRFDCPKCSSKIGSYRWQGMQCSCLEWVCPALSVMQSRVDAVRKII</sequence>
<keyword evidence="9" id="KW-1185">Reference proteome</keyword>
<evidence type="ECO:0000256" key="2">
    <source>
        <dbReference type="ARBA" id="ARBA00013064"/>
    </source>
</evidence>
<dbReference type="RefSeq" id="XP_056036341.1">
    <property type="nucleotide sequence ID" value="XM_056179733.1"/>
</dbReference>
<dbReference type="EC" id="3.1.3.48" evidence="2"/>
<keyword evidence="3" id="KW-0378">Hydrolase</keyword>
<protein>
    <recommendedName>
        <fullName evidence="2">protein-tyrosine-phosphatase</fullName>
        <ecNumber evidence="2">3.1.3.48</ecNumber>
    </recommendedName>
</protein>
<dbReference type="InterPro" id="IPR016278">
    <property type="entry name" value="DUSP12"/>
</dbReference>
<organism evidence="8 9">
    <name type="scientific">Schizosaccharomyces osmophilus</name>
    <dbReference type="NCBI Taxonomy" id="2545709"/>
    <lineage>
        <taxon>Eukaryota</taxon>
        <taxon>Fungi</taxon>
        <taxon>Dikarya</taxon>
        <taxon>Ascomycota</taxon>
        <taxon>Taphrinomycotina</taxon>
        <taxon>Schizosaccharomycetes</taxon>
        <taxon>Schizosaccharomycetales</taxon>
        <taxon>Schizosaccharomycetaceae</taxon>
        <taxon>Schizosaccharomyces</taxon>
    </lineage>
</organism>
<dbReference type="GeneID" id="80874422"/>
<feature type="active site" description="Phosphocysteine intermediate" evidence="5">
    <location>
        <position position="134"/>
    </location>
</feature>
<feature type="domain" description="Tyrosine-protein phosphatase" evidence="6">
    <location>
        <begin position="49"/>
        <end position="190"/>
    </location>
</feature>
<dbReference type="SMART" id="SM00195">
    <property type="entry name" value="DSPc"/>
    <property type="match status" value="1"/>
</dbReference>
<evidence type="ECO:0000259" key="6">
    <source>
        <dbReference type="PROSITE" id="PS50054"/>
    </source>
</evidence>